<proteinExistence type="predicted"/>
<dbReference type="Proteomes" id="UP000516437">
    <property type="component" value="Chromosome 4"/>
</dbReference>
<evidence type="ECO:0000313" key="4">
    <source>
        <dbReference type="Proteomes" id="UP000516437"/>
    </source>
</evidence>
<feature type="region of interest" description="Disordered" evidence="2">
    <location>
        <begin position="177"/>
        <end position="206"/>
    </location>
</feature>
<evidence type="ECO:0000256" key="2">
    <source>
        <dbReference type="SAM" id="MobiDB-lite"/>
    </source>
</evidence>
<protein>
    <submittedName>
        <fullName evidence="3">Uncharacterized protein</fullName>
    </submittedName>
</protein>
<dbReference type="EMBL" id="RXIC02000022">
    <property type="protein sequence ID" value="KAB1215855.1"/>
    <property type="molecule type" value="Genomic_DNA"/>
</dbReference>
<feature type="compositionally biased region" description="Basic and acidic residues" evidence="2">
    <location>
        <begin position="337"/>
        <end position="363"/>
    </location>
</feature>
<keyword evidence="1" id="KW-0175">Coiled coil</keyword>
<feature type="coiled-coil region" evidence="1">
    <location>
        <begin position="290"/>
        <end position="317"/>
    </location>
</feature>
<feature type="region of interest" description="Disordered" evidence="2">
    <location>
        <begin position="327"/>
        <end position="363"/>
    </location>
</feature>
<keyword evidence="4" id="KW-1185">Reference proteome</keyword>
<dbReference type="OrthoDB" id="1737932at2759"/>
<feature type="compositionally biased region" description="Polar residues" evidence="2">
    <location>
        <begin position="196"/>
        <end position="206"/>
    </location>
</feature>
<dbReference type="AlphaFoldDB" id="A0A6A1VT42"/>
<sequence>MEVTYGRAEFLYMVVVRGLHVDMASFIYQSVCVEALKTDAQISLPYGVLLTQFLHNLMLELDERSWLRGLRSRILDRAPPKDSRDMQPTHEMMGNISSRLAALELKVVSMDAELKKQVSEVQLALKGVATSAELVALTKRVVLLEEHMSDVRADDVMPAGGKHLRCDSSVRAESSLGTLAVSGPSLRDRNELPSPDTASPVGTQSSCAYTFEGSTREIALPKARIGGKLTVHIPDGRTASDDNASSILLSHIGKMKALQLQYESEGKSYTEVEIFCKVLGTKAGYVRVSSVDLSRRLEEARLQIEEMRARQLKYEALLFRYGADDARASADDGGAATEERRRVDADDARAATKKDEEHRKMMEEQQRILVEQQKLRMQLMAEQIGQLQSRSTPKRKFG</sequence>
<reference evidence="3 4" key="1">
    <citation type="journal article" date="2019" name="Plant Biotechnol. J.">
        <title>The red bayberry genome and genetic basis of sex determination.</title>
        <authorList>
            <person name="Jia H.M."/>
            <person name="Jia H.J."/>
            <person name="Cai Q.L."/>
            <person name="Wang Y."/>
            <person name="Zhao H.B."/>
            <person name="Yang W.F."/>
            <person name="Wang G.Y."/>
            <person name="Li Y.H."/>
            <person name="Zhan D.L."/>
            <person name="Shen Y.T."/>
            <person name="Niu Q.F."/>
            <person name="Chang L."/>
            <person name="Qiu J."/>
            <person name="Zhao L."/>
            <person name="Xie H.B."/>
            <person name="Fu W.Y."/>
            <person name="Jin J."/>
            <person name="Li X.W."/>
            <person name="Jiao Y."/>
            <person name="Zhou C.C."/>
            <person name="Tu T."/>
            <person name="Chai C.Y."/>
            <person name="Gao J.L."/>
            <person name="Fan L.J."/>
            <person name="van de Weg E."/>
            <person name="Wang J.Y."/>
            <person name="Gao Z.S."/>
        </authorList>
    </citation>
    <scope>NUCLEOTIDE SEQUENCE [LARGE SCALE GENOMIC DNA]</scope>
    <source>
        <tissue evidence="3">Leaves</tissue>
    </source>
</reference>
<accession>A0A6A1VT42</accession>
<gene>
    <name evidence="3" type="ORF">CJ030_MR4G010931</name>
</gene>
<organism evidence="3 4">
    <name type="scientific">Morella rubra</name>
    <name type="common">Chinese bayberry</name>
    <dbReference type="NCBI Taxonomy" id="262757"/>
    <lineage>
        <taxon>Eukaryota</taxon>
        <taxon>Viridiplantae</taxon>
        <taxon>Streptophyta</taxon>
        <taxon>Embryophyta</taxon>
        <taxon>Tracheophyta</taxon>
        <taxon>Spermatophyta</taxon>
        <taxon>Magnoliopsida</taxon>
        <taxon>eudicotyledons</taxon>
        <taxon>Gunneridae</taxon>
        <taxon>Pentapetalae</taxon>
        <taxon>rosids</taxon>
        <taxon>fabids</taxon>
        <taxon>Fagales</taxon>
        <taxon>Myricaceae</taxon>
        <taxon>Morella</taxon>
    </lineage>
</organism>
<evidence type="ECO:0000256" key="1">
    <source>
        <dbReference type="SAM" id="Coils"/>
    </source>
</evidence>
<name>A0A6A1VT42_9ROSI</name>
<comment type="caution">
    <text evidence="3">The sequence shown here is derived from an EMBL/GenBank/DDBJ whole genome shotgun (WGS) entry which is preliminary data.</text>
</comment>
<evidence type="ECO:0000313" key="3">
    <source>
        <dbReference type="EMBL" id="KAB1215855.1"/>
    </source>
</evidence>